<feature type="domain" description="Protein kinase" evidence="1">
    <location>
        <begin position="1"/>
        <end position="140"/>
    </location>
</feature>
<gene>
    <name evidence="2" type="ORF">Golax_015575</name>
</gene>
<dbReference type="AlphaFoldDB" id="A0A7J8ZYM3"/>
<dbReference type="PANTHER" id="PTHR48011">
    <property type="entry name" value="CCR4-NOT TRANSCRIPTIONAL COMPLEX SUBUNIT CAF120-RELATED"/>
    <property type="match status" value="1"/>
</dbReference>
<dbReference type="GO" id="GO:0004672">
    <property type="term" value="F:protein kinase activity"/>
    <property type="evidence" value="ECO:0007669"/>
    <property type="project" value="InterPro"/>
</dbReference>
<evidence type="ECO:0000313" key="3">
    <source>
        <dbReference type="Proteomes" id="UP000593574"/>
    </source>
</evidence>
<dbReference type="PROSITE" id="PS00108">
    <property type="entry name" value="PROTEIN_KINASE_ST"/>
    <property type="match status" value="1"/>
</dbReference>
<organism evidence="2 3">
    <name type="scientific">Gossypium laxum</name>
    <dbReference type="NCBI Taxonomy" id="34288"/>
    <lineage>
        <taxon>Eukaryota</taxon>
        <taxon>Viridiplantae</taxon>
        <taxon>Streptophyta</taxon>
        <taxon>Embryophyta</taxon>
        <taxon>Tracheophyta</taxon>
        <taxon>Spermatophyta</taxon>
        <taxon>Magnoliopsida</taxon>
        <taxon>eudicotyledons</taxon>
        <taxon>Gunneridae</taxon>
        <taxon>Pentapetalae</taxon>
        <taxon>rosids</taxon>
        <taxon>malvids</taxon>
        <taxon>Malvales</taxon>
        <taxon>Malvaceae</taxon>
        <taxon>Malvoideae</taxon>
        <taxon>Gossypium</taxon>
    </lineage>
</organism>
<dbReference type="InterPro" id="IPR000719">
    <property type="entry name" value="Prot_kinase_dom"/>
</dbReference>
<dbReference type="PROSITE" id="PS50011">
    <property type="entry name" value="PROTEIN_KINASE_DOM"/>
    <property type="match status" value="1"/>
</dbReference>
<name>A0A7J8ZYM3_9ROSI</name>
<dbReference type="GO" id="GO:0007165">
    <property type="term" value="P:signal transduction"/>
    <property type="evidence" value="ECO:0007669"/>
    <property type="project" value="TreeGrafter"/>
</dbReference>
<dbReference type="SMART" id="SM00220">
    <property type="entry name" value="S_TKc"/>
    <property type="match status" value="1"/>
</dbReference>
<dbReference type="PANTHER" id="PTHR48011:SF51">
    <property type="entry name" value="PROTEIN KINASE SUPERFAMILY PROTEIN"/>
    <property type="match status" value="1"/>
</dbReference>
<dbReference type="Proteomes" id="UP000593574">
    <property type="component" value="Unassembled WGS sequence"/>
</dbReference>
<keyword evidence="3" id="KW-1185">Reference proteome</keyword>
<evidence type="ECO:0000259" key="1">
    <source>
        <dbReference type="PROSITE" id="PS50011"/>
    </source>
</evidence>
<protein>
    <recommendedName>
        <fullName evidence="1">Protein kinase domain-containing protein</fullName>
    </recommendedName>
</protein>
<dbReference type="GO" id="GO:0005524">
    <property type="term" value="F:ATP binding"/>
    <property type="evidence" value="ECO:0007669"/>
    <property type="project" value="InterPro"/>
</dbReference>
<dbReference type="SUPFAM" id="SSF56112">
    <property type="entry name" value="Protein kinase-like (PK-like)"/>
    <property type="match status" value="1"/>
</dbReference>
<reference evidence="2 3" key="1">
    <citation type="journal article" date="2019" name="Genome Biol. Evol.">
        <title>Insights into the evolution of the New World diploid cottons (Gossypium, subgenus Houzingenia) based on genome sequencing.</title>
        <authorList>
            <person name="Grover C.E."/>
            <person name="Arick M.A. 2nd"/>
            <person name="Thrash A."/>
            <person name="Conover J.L."/>
            <person name="Sanders W.S."/>
            <person name="Peterson D.G."/>
            <person name="Frelichowski J.E."/>
            <person name="Scheffler J.A."/>
            <person name="Scheffler B.E."/>
            <person name="Wendel J.F."/>
        </authorList>
    </citation>
    <scope>NUCLEOTIDE SEQUENCE [LARGE SCALE GENOMIC DNA]</scope>
    <source>
        <strain evidence="2">4</strain>
        <tissue evidence="2">Leaf</tissue>
    </source>
</reference>
<dbReference type="InterPro" id="IPR052751">
    <property type="entry name" value="Plant_MAPKKK"/>
</dbReference>
<comment type="caution">
    <text evidence="2">The sequence shown here is derived from an EMBL/GenBank/DDBJ whole genome shotgun (WGS) entry which is preliminary data.</text>
</comment>
<sequence length="140" mass="15927">MILEVLLDIHEKGFIHSDLKSGNILLFPPQHGTSLSTLKIIDFRLAKQLGVKDTRFGFRGIKYYMSHGSIFEEVSGALDIWSLGCIEVQMITGRLPWDTCDRDELRDKLLRGESPNILKDMSKLGKSFLKECFAIDPNKK</sequence>
<evidence type="ECO:0000313" key="2">
    <source>
        <dbReference type="EMBL" id="MBA0716770.1"/>
    </source>
</evidence>
<dbReference type="InterPro" id="IPR011009">
    <property type="entry name" value="Kinase-like_dom_sf"/>
</dbReference>
<dbReference type="Pfam" id="PF00069">
    <property type="entry name" value="Pkinase"/>
    <property type="match status" value="1"/>
</dbReference>
<dbReference type="InterPro" id="IPR008271">
    <property type="entry name" value="Ser/Thr_kinase_AS"/>
</dbReference>
<dbReference type="EMBL" id="JABEZV010000007">
    <property type="protein sequence ID" value="MBA0716770.1"/>
    <property type="molecule type" value="Genomic_DNA"/>
</dbReference>
<dbReference type="Gene3D" id="1.10.510.10">
    <property type="entry name" value="Transferase(Phosphotransferase) domain 1"/>
    <property type="match status" value="1"/>
</dbReference>
<accession>A0A7J8ZYM3</accession>
<proteinExistence type="predicted"/>